<dbReference type="Gene3D" id="3.40.50.720">
    <property type="entry name" value="NAD(P)-binding Rossmann-like Domain"/>
    <property type="match status" value="1"/>
</dbReference>
<dbReference type="InterPro" id="IPR008927">
    <property type="entry name" value="6-PGluconate_DH-like_C_sf"/>
</dbReference>
<dbReference type="SUPFAM" id="SSF51735">
    <property type="entry name" value="NAD(P)-binding Rossmann-fold domains"/>
    <property type="match status" value="1"/>
</dbReference>
<evidence type="ECO:0000256" key="1">
    <source>
        <dbReference type="ARBA" id="ARBA00023002"/>
    </source>
</evidence>
<dbReference type="InterPro" id="IPR006108">
    <property type="entry name" value="3HC_DH_C"/>
</dbReference>
<evidence type="ECO:0000256" key="2">
    <source>
        <dbReference type="SAM" id="MobiDB-lite"/>
    </source>
</evidence>
<proteinExistence type="predicted"/>
<reference evidence="6" key="1">
    <citation type="journal article" date="2019" name="Int. J. Syst. Evol. Microbiol.">
        <title>The Global Catalogue of Microorganisms (GCM) 10K type strain sequencing project: providing services to taxonomists for standard genome sequencing and annotation.</title>
        <authorList>
            <consortium name="The Broad Institute Genomics Platform"/>
            <consortium name="The Broad Institute Genome Sequencing Center for Infectious Disease"/>
            <person name="Wu L."/>
            <person name="Ma J."/>
        </authorList>
    </citation>
    <scope>NUCLEOTIDE SEQUENCE [LARGE SCALE GENOMIC DNA]</scope>
    <source>
        <strain evidence="6">KCTC 23984</strain>
    </source>
</reference>
<evidence type="ECO:0000259" key="4">
    <source>
        <dbReference type="Pfam" id="PF02737"/>
    </source>
</evidence>
<dbReference type="Pfam" id="PF02737">
    <property type="entry name" value="3HCDH_N"/>
    <property type="match status" value="1"/>
</dbReference>
<dbReference type="PIRSF" id="PIRSF000105">
    <property type="entry name" value="HCDH"/>
    <property type="match status" value="1"/>
</dbReference>
<dbReference type="PANTHER" id="PTHR48075">
    <property type="entry name" value="3-HYDROXYACYL-COA DEHYDROGENASE FAMILY PROTEIN"/>
    <property type="match status" value="1"/>
</dbReference>
<protein>
    <submittedName>
        <fullName evidence="5">3-hydroxyacyl-CoA dehydrogenase NAD-binding domain-containing protein</fullName>
    </submittedName>
</protein>
<feature type="domain" description="3-hydroxyacyl-CoA dehydrogenase NAD binding" evidence="4">
    <location>
        <begin position="9"/>
        <end position="185"/>
    </location>
</feature>
<dbReference type="PANTHER" id="PTHR48075:SF5">
    <property type="entry name" value="3-HYDROXYBUTYRYL-COA DEHYDROGENASE"/>
    <property type="match status" value="1"/>
</dbReference>
<dbReference type="Pfam" id="PF00725">
    <property type="entry name" value="3HCDH"/>
    <property type="match status" value="1"/>
</dbReference>
<dbReference type="Proteomes" id="UP001597641">
    <property type="component" value="Unassembled WGS sequence"/>
</dbReference>
<dbReference type="InterPro" id="IPR022694">
    <property type="entry name" value="3-OHacyl-CoA_DH"/>
</dbReference>
<evidence type="ECO:0000313" key="6">
    <source>
        <dbReference type="Proteomes" id="UP001597641"/>
    </source>
</evidence>
<dbReference type="EMBL" id="JBHUOX010000009">
    <property type="protein sequence ID" value="MFD3001324.1"/>
    <property type="molecule type" value="Genomic_DNA"/>
</dbReference>
<dbReference type="Gene3D" id="1.10.1040.10">
    <property type="entry name" value="N-(1-d-carboxylethyl)-l-norvaline Dehydrogenase, domain 2"/>
    <property type="match status" value="1"/>
</dbReference>
<dbReference type="InterPro" id="IPR036291">
    <property type="entry name" value="NAD(P)-bd_dom_sf"/>
</dbReference>
<dbReference type="SUPFAM" id="SSF48179">
    <property type="entry name" value="6-phosphogluconate dehydrogenase C-terminal domain-like"/>
    <property type="match status" value="1"/>
</dbReference>
<organism evidence="5 6">
    <name type="scientific">Pontibacter toksunensis</name>
    <dbReference type="NCBI Taxonomy" id="1332631"/>
    <lineage>
        <taxon>Bacteria</taxon>
        <taxon>Pseudomonadati</taxon>
        <taxon>Bacteroidota</taxon>
        <taxon>Cytophagia</taxon>
        <taxon>Cytophagales</taxon>
        <taxon>Hymenobacteraceae</taxon>
        <taxon>Pontibacter</taxon>
    </lineage>
</organism>
<gene>
    <name evidence="5" type="ORF">ACFS7Z_13195</name>
</gene>
<feature type="region of interest" description="Disordered" evidence="2">
    <location>
        <begin position="265"/>
        <end position="285"/>
    </location>
</feature>
<sequence>MKLEDIKVIGVVGAGTMGQGIAQICAQAGYTTILFDINAQVLEKAKTTITQNLDKGIERGKLTEAEKKTALDNLTFTGDTLQLSCQLIVEAVVERLEVKQSIFKELASINPADTILASNTSSIPITQIAASIPNPERVVGMHFFNPAHIMKLVEVISGAATAPETADTIKALALKLGKTPVMAKDSPGFIVNRVARHFYVEGLKLLEEGVADVETIDKLMQASGFKMGPFELMDLIGVDTNYSVTTSMFEAFHYDSKFRPSRIQQQKVDAGHHGRKSGKGFYTYE</sequence>
<name>A0ABW6BY63_9BACT</name>
<evidence type="ECO:0000259" key="3">
    <source>
        <dbReference type="Pfam" id="PF00725"/>
    </source>
</evidence>
<keyword evidence="1" id="KW-0560">Oxidoreductase</keyword>
<dbReference type="InterPro" id="IPR013328">
    <property type="entry name" value="6PGD_dom2"/>
</dbReference>
<feature type="domain" description="3-hydroxyacyl-CoA dehydrogenase C-terminal" evidence="3">
    <location>
        <begin position="188"/>
        <end position="284"/>
    </location>
</feature>
<comment type="caution">
    <text evidence="5">The sequence shown here is derived from an EMBL/GenBank/DDBJ whole genome shotgun (WGS) entry which is preliminary data.</text>
</comment>
<keyword evidence="6" id="KW-1185">Reference proteome</keyword>
<dbReference type="RefSeq" id="WP_377485258.1">
    <property type="nucleotide sequence ID" value="NZ_JBHUOX010000009.1"/>
</dbReference>
<dbReference type="InterPro" id="IPR006176">
    <property type="entry name" value="3-OHacyl-CoA_DH_NAD-bd"/>
</dbReference>
<evidence type="ECO:0000313" key="5">
    <source>
        <dbReference type="EMBL" id="MFD3001324.1"/>
    </source>
</evidence>
<accession>A0ABW6BY63</accession>